<organism evidence="2 3">
    <name type="scientific">Abeliophyllum distichum</name>
    <dbReference type="NCBI Taxonomy" id="126358"/>
    <lineage>
        <taxon>Eukaryota</taxon>
        <taxon>Viridiplantae</taxon>
        <taxon>Streptophyta</taxon>
        <taxon>Embryophyta</taxon>
        <taxon>Tracheophyta</taxon>
        <taxon>Spermatophyta</taxon>
        <taxon>Magnoliopsida</taxon>
        <taxon>eudicotyledons</taxon>
        <taxon>Gunneridae</taxon>
        <taxon>Pentapetalae</taxon>
        <taxon>asterids</taxon>
        <taxon>lamiids</taxon>
        <taxon>Lamiales</taxon>
        <taxon>Oleaceae</taxon>
        <taxon>Forsythieae</taxon>
        <taxon>Abeliophyllum</taxon>
    </lineage>
</organism>
<keyword evidence="3" id="KW-1185">Reference proteome</keyword>
<dbReference type="Proteomes" id="UP001604336">
    <property type="component" value="Unassembled WGS sequence"/>
</dbReference>
<dbReference type="AlphaFoldDB" id="A0ABD1Q9Y7"/>
<gene>
    <name evidence="2" type="ORF">Adt_40030</name>
</gene>
<comment type="caution">
    <text evidence="2">The sequence shown here is derived from an EMBL/GenBank/DDBJ whole genome shotgun (WGS) entry which is preliminary data.</text>
</comment>
<evidence type="ECO:0000313" key="2">
    <source>
        <dbReference type="EMBL" id="KAL2471894.1"/>
    </source>
</evidence>
<sequence length="216" mass="23999">MALKRGNKAQYFYSGLSLQSKLTVDSSANRSIASKNVNEAWYLYELIPNTHTMFSPDRTTPRKVAGIHEIDGLSATNAQLATLTKQVELLIRTQKQGVNVIRATIMCENCGANHSKSDCMLLASPRTDRKTDTLPSNTVTNMKEQVNAITTRSGVQLSEIHVKRPKKNDEQLEIEEEETGQQHAKSKEEVSKESTESSKVRAPIPVKAYVPPISFP</sequence>
<accession>A0ABD1Q9Y7</accession>
<evidence type="ECO:0000256" key="1">
    <source>
        <dbReference type="SAM" id="MobiDB-lite"/>
    </source>
</evidence>
<evidence type="ECO:0000313" key="3">
    <source>
        <dbReference type="Proteomes" id="UP001604336"/>
    </source>
</evidence>
<proteinExistence type="predicted"/>
<reference evidence="3" key="1">
    <citation type="submission" date="2024-07" db="EMBL/GenBank/DDBJ databases">
        <title>Two chromosome-level genome assemblies of Korean endemic species Abeliophyllum distichum and Forsythia ovata (Oleaceae).</title>
        <authorList>
            <person name="Jang H."/>
        </authorList>
    </citation>
    <scope>NUCLEOTIDE SEQUENCE [LARGE SCALE GENOMIC DNA]</scope>
</reference>
<name>A0ABD1Q9Y7_9LAMI</name>
<protein>
    <submittedName>
        <fullName evidence="2">Uncharacterized protein</fullName>
    </submittedName>
</protein>
<feature type="compositionally biased region" description="Basic and acidic residues" evidence="1">
    <location>
        <begin position="185"/>
        <end position="199"/>
    </location>
</feature>
<dbReference type="EMBL" id="JBFOLK010000012">
    <property type="protein sequence ID" value="KAL2471894.1"/>
    <property type="molecule type" value="Genomic_DNA"/>
</dbReference>
<feature type="region of interest" description="Disordered" evidence="1">
    <location>
        <begin position="162"/>
        <end position="216"/>
    </location>
</feature>